<dbReference type="InterPro" id="IPR029319">
    <property type="entry name" value="DNA_ligase_OB"/>
</dbReference>
<dbReference type="SUPFAM" id="SSF50249">
    <property type="entry name" value="Nucleic acid-binding proteins"/>
    <property type="match status" value="1"/>
</dbReference>
<dbReference type="CDD" id="cd08041">
    <property type="entry name" value="OBF_kDNA_ligase_like"/>
    <property type="match status" value="1"/>
</dbReference>
<dbReference type="InterPro" id="IPR050326">
    <property type="entry name" value="NAD_dep_DNA_ligaseB"/>
</dbReference>
<comment type="caution">
    <text evidence="7">The sequence shown here is derived from an EMBL/GenBank/DDBJ whole genome shotgun (WGS) entry which is preliminary data.</text>
</comment>
<dbReference type="AlphaFoldDB" id="A0A7Y8GV68"/>
<dbReference type="RefSeq" id="WP_177134162.1">
    <property type="nucleotide sequence ID" value="NZ_VYGV01000006.1"/>
</dbReference>
<dbReference type="Gene3D" id="2.40.50.140">
    <property type="entry name" value="Nucleic acid-binding proteins"/>
    <property type="match status" value="1"/>
</dbReference>
<feature type="domain" description="DNA ligase OB-like" evidence="6">
    <location>
        <begin position="208"/>
        <end position="273"/>
    </location>
</feature>
<dbReference type="Gene3D" id="3.30.470.30">
    <property type="entry name" value="DNA ligase/mRNA capping enzyme"/>
    <property type="match status" value="1"/>
</dbReference>
<dbReference type="Pfam" id="PF14743">
    <property type="entry name" value="DNA_ligase_OB_2"/>
    <property type="match status" value="1"/>
</dbReference>
<evidence type="ECO:0000256" key="4">
    <source>
        <dbReference type="ARBA" id="ARBA00023204"/>
    </source>
</evidence>
<evidence type="ECO:0000313" key="7">
    <source>
        <dbReference type="EMBL" id="NWF44724.1"/>
    </source>
</evidence>
<evidence type="ECO:0000256" key="5">
    <source>
        <dbReference type="SAM" id="SignalP"/>
    </source>
</evidence>
<proteinExistence type="predicted"/>
<keyword evidence="2" id="KW-0235">DNA replication</keyword>
<dbReference type="PANTHER" id="PTHR47810">
    <property type="entry name" value="DNA LIGASE"/>
    <property type="match status" value="1"/>
</dbReference>
<dbReference type="Gene3D" id="3.30.1490.70">
    <property type="match status" value="1"/>
</dbReference>
<evidence type="ECO:0000259" key="6">
    <source>
        <dbReference type="Pfam" id="PF14743"/>
    </source>
</evidence>
<evidence type="ECO:0000256" key="2">
    <source>
        <dbReference type="ARBA" id="ARBA00022705"/>
    </source>
</evidence>
<dbReference type="GO" id="GO:0016874">
    <property type="term" value="F:ligase activity"/>
    <property type="evidence" value="ECO:0007669"/>
    <property type="project" value="UniProtKB-KW"/>
</dbReference>
<evidence type="ECO:0000256" key="1">
    <source>
        <dbReference type="ARBA" id="ARBA00022598"/>
    </source>
</evidence>
<keyword evidence="3" id="KW-0227">DNA damage</keyword>
<dbReference type="EMBL" id="VYGV01000006">
    <property type="protein sequence ID" value="NWF44724.1"/>
    <property type="molecule type" value="Genomic_DNA"/>
</dbReference>
<keyword evidence="4" id="KW-0234">DNA repair</keyword>
<keyword evidence="1 7" id="KW-0436">Ligase</keyword>
<evidence type="ECO:0000313" key="8">
    <source>
        <dbReference type="Proteomes" id="UP000545507"/>
    </source>
</evidence>
<organism evidence="7 8">
    <name type="scientific">Hydrogenophaga aromaticivorans</name>
    <dbReference type="NCBI Taxonomy" id="2610898"/>
    <lineage>
        <taxon>Bacteria</taxon>
        <taxon>Pseudomonadati</taxon>
        <taxon>Pseudomonadota</taxon>
        <taxon>Betaproteobacteria</taxon>
        <taxon>Burkholderiales</taxon>
        <taxon>Comamonadaceae</taxon>
        <taxon>Hydrogenophaga</taxon>
    </lineage>
</organism>
<accession>A0A7Y8GV68</accession>
<feature type="chain" id="PRO_5030520380" evidence="5">
    <location>
        <begin position="16"/>
        <end position="290"/>
    </location>
</feature>
<dbReference type="InterPro" id="IPR012340">
    <property type="entry name" value="NA-bd_OB-fold"/>
</dbReference>
<dbReference type="SUPFAM" id="SSF56091">
    <property type="entry name" value="DNA ligase/mRNA capping enzyme, catalytic domain"/>
    <property type="match status" value="1"/>
</dbReference>
<feature type="signal peptide" evidence="5">
    <location>
        <begin position="1"/>
        <end position="15"/>
    </location>
</feature>
<dbReference type="CDD" id="cd07896">
    <property type="entry name" value="Adenylation_kDNA_ligase_like"/>
    <property type="match status" value="1"/>
</dbReference>
<gene>
    <name evidence="7" type="ORF">F3K02_05570</name>
</gene>
<keyword evidence="5" id="KW-0732">Signal</keyword>
<name>A0A7Y8GV68_9BURK</name>
<dbReference type="NCBIfam" id="NF006592">
    <property type="entry name" value="PRK09125.1"/>
    <property type="match status" value="1"/>
</dbReference>
<reference evidence="7 8" key="1">
    <citation type="submission" date="2019-09" db="EMBL/GenBank/DDBJ databases">
        <title>Hydrogenophaga aromatica sp. nov., isolated from a para-xylene-degrading enrichment culture.</title>
        <authorList>
            <person name="Tancsics A."/>
            <person name="Banerjee S."/>
        </authorList>
    </citation>
    <scope>NUCLEOTIDE SEQUENCE [LARGE SCALE GENOMIC DNA]</scope>
    <source>
        <strain evidence="7 8">D2P1</strain>
    </source>
</reference>
<evidence type="ECO:0000256" key="3">
    <source>
        <dbReference type="ARBA" id="ARBA00022763"/>
    </source>
</evidence>
<dbReference type="Proteomes" id="UP000545507">
    <property type="component" value="Unassembled WGS sequence"/>
</dbReference>
<dbReference type="GO" id="GO:0006281">
    <property type="term" value="P:DNA repair"/>
    <property type="evidence" value="ECO:0007669"/>
    <property type="project" value="UniProtKB-KW"/>
</dbReference>
<sequence>MLAALGLLAFGGAEAAAPNNTPALMLANVYRPSIDLGAYWLSEKYDGVRGFWDGRRLLTRGGTEIQAPAWFTQDWPDEPMDGELWAGRGRFEETVSTVRQQTPDDAAWRRIRFMVFDLPAHAGVFNERFQAYRLLVQGMGQPWVMAVPQERVASHEALGHRLDQMVRSGGEGLMLHRGDSLYRAVRSDDLLKVKTHEDAEAQVLGAVPGQGKYAGAMGALLVQSPDGRRFRIGSGFSDALRKQPPQVGTWVTYRYRGLHDSGLPRFATFLRIRSDADLSAPVKTQPTGLR</sequence>
<dbReference type="PANTHER" id="PTHR47810:SF1">
    <property type="entry name" value="DNA LIGASE B"/>
    <property type="match status" value="1"/>
</dbReference>
<dbReference type="GO" id="GO:0006260">
    <property type="term" value="P:DNA replication"/>
    <property type="evidence" value="ECO:0007669"/>
    <property type="project" value="UniProtKB-KW"/>
</dbReference>
<keyword evidence="8" id="KW-1185">Reference proteome</keyword>
<protein>
    <submittedName>
        <fullName evidence="7">DNA ligase</fullName>
    </submittedName>
</protein>